<dbReference type="Proteomes" id="UP000807306">
    <property type="component" value="Unassembled WGS sequence"/>
</dbReference>
<dbReference type="OrthoDB" id="3258324at2759"/>
<feature type="region of interest" description="Disordered" evidence="1">
    <location>
        <begin position="616"/>
        <end position="639"/>
    </location>
</feature>
<feature type="compositionally biased region" description="Low complexity" evidence="1">
    <location>
        <begin position="627"/>
        <end position="637"/>
    </location>
</feature>
<dbReference type="EMBL" id="MU157903">
    <property type="protein sequence ID" value="KAF9524172.1"/>
    <property type="molecule type" value="Genomic_DNA"/>
</dbReference>
<organism evidence="2 3">
    <name type="scientific">Crepidotus variabilis</name>
    <dbReference type="NCBI Taxonomy" id="179855"/>
    <lineage>
        <taxon>Eukaryota</taxon>
        <taxon>Fungi</taxon>
        <taxon>Dikarya</taxon>
        <taxon>Basidiomycota</taxon>
        <taxon>Agaricomycotina</taxon>
        <taxon>Agaricomycetes</taxon>
        <taxon>Agaricomycetidae</taxon>
        <taxon>Agaricales</taxon>
        <taxon>Agaricineae</taxon>
        <taxon>Crepidotaceae</taxon>
        <taxon>Crepidotus</taxon>
    </lineage>
</organism>
<evidence type="ECO:0000313" key="3">
    <source>
        <dbReference type="Proteomes" id="UP000807306"/>
    </source>
</evidence>
<evidence type="ECO:0000256" key="1">
    <source>
        <dbReference type="SAM" id="MobiDB-lite"/>
    </source>
</evidence>
<dbReference type="AlphaFoldDB" id="A0A9P6E812"/>
<sequence>MESKRWRRQEISTEGPLNMLRLMLGRESSSLPRKRSSASLASLDSISLQPRSQGIFTPNLPQELWLHILQFAASDNSDDADGFCPYVYKRSKYAQVASHHSPTHSFLSHPPAHTHLPERLAKYNARLRWKASLTRICRLFNLIAQEVLFQEVWISSSKDGRRMAARLGGVSPDPMPMGVVSTITSAASSPKKDKSWWKSTLKGKSRQHDFGPMQHTITHRRSYSAFPNNDSPDPGRFIRHLRIETPALDKCSPHDLLLILQHCPLLSIFEDCRSIRRPMHPLIVSSSEVVPFGSGDTLTTDALSQAILSRPLKRMTWTNYAHDSQDFERGVRLYSDVVGPLLDKVGHGLEVLEVVNCAEGLGMGARGDRSSWNIGKGSFGMLTNLEYSVTTTTSSQSSSLLPPPNLILPSLTSLKATLDNATFTVLSTWSMPVLRNLSVISADFGYGAEGFKEFFEIHGSKIEQLEFGHSSGEVEEFWVTERHQTGQQQERFRIPLDAWCPNLREFICSADAEWNWQSPDWIAPHVLLPAHAGLEFIGVKGMERRLVGDLEESLRRRRERYYAQDAEDNMDEDEDDPYFMLLQQFGSLLRLEAFPSLRYVRDMSWESDVMRRTGRMHLEGDTPVPSPTSSPSTSRPSTARKLLSKASFAHLDQPQPQPILIDQARVHGSKALRYWMAVLDKCRERGVWLEDWRGVNVTMGDLRRANAGVV</sequence>
<accession>A0A9P6E812</accession>
<name>A0A9P6E812_9AGAR</name>
<comment type="caution">
    <text evidence="2">The sequence shown here is derived from an EMBL/GenBank/DDBJ whole genome shotgun (WGS) entry which is preliminary data.</text>
</comment>
<gene>
    <name evidence="2" type="ORF">CPB83DRAFT_910133</name>
</gene>
<reference evidence="2" key="1">
    <citation type="submission" date="2020-11" db="EMBL/GenBank/DDBJ databases">
        <authorList>
            <consortium name="DOE Joint Genome Institute"/>
            <person name="Ahrendt S."/>
            <person name="Riley R."/>
            <person name="Andreopoulos W."/>
            <person name="Labutti K."/>
            <person name="Pangilinan J."/>
            <person name="Ruiz-Duenas F.J."/>
            <person name="Barrasa J.M."/>
            <person name="Sanchez-Garcia M."/>
            <person name="Camarero S."/>
            <person name="Miyauchi S."/>
            <person name="Serrano A."/>
            <person name="Linde D."/>
            <person name="Babiker R."/>
            <person name="Drula E."/>
            <person name="Ayuso-Fernandez I."/>
            <person name="Pacheco R."/>
            <person name="Padilla G."/>
            <person name="Ferreira P."/>
            <person name="Barriuso J."/>
            <person name="Kellner H."/>
            <person name="Castanera R."/>
            <person name="Alfaro M."/>
            <person name="Ramirez L."/>
            <person name="Pisabarro A.G."/>
            <person name="Kuo A."/>
            <person name="Tritt A."/>
            <person name="Lipzen A."/>
            <person name="He G."/>
            <person name="Yan M."/>
            <person name="Ng V."/>
            <person name="Cullen D."/>
            <person name="Martin F."/>
            <person name="Rosso M.-N."/>
            <person name="Henrissat B."/>
            <person name="Hibbett D."/>
            <person name="Martinez A.T."/>
            <person name="Grigoriev I.V."/>
        </authorList>
    </citation>
    <scope>NUCLEOTIDE SEQUENCE</scope>
    <source>
        <strain evidence="2">CBS 506.95</strain>
    </source>
</reference>
<protein>
    <submittedName>
        <fullName evidence="2">Uncharacterized protein</fullName>
    </submittedName>
</protein>
<keyword evidence="3" id="KW-1185">Reference proteome</keyword>
<evidence type="ECO:0000313" key="2">
    <source>
        <dbReference type="EMBL" id="KAF9524172.1"/>
    </source>
</evidence>
<proteinExistence type="predicted"/>